<feature type="binding site" evidence="7">
    <location>
        <position position="160"/>
    </location>
    <ligand>
        <name>FMN</name>
        <dbReference type="ChEBI" id="CHEBI:58210"/>
    </ligand>
</feature>
<feature type="binding site" evidence="7">
    <location>
        <begin position="82"/>
        <end position="84"/>
    </location>
    <ligand>
        <name>FMN</name>
        <dbReference type="ChEBI" id="CHEBI:58210"/>
    </ligand>
</feature>
<dbReference type="CDD" id="cd02809">
    <property type="entry name" value="alpha_hydroxyacid_oxid_FMN"/>
    <property type="match status" value="1"/>
</dbReference>
<evidence type="ECO:0000256" key="4">
    <source>
        <dbReference type="ARBA" id="ARBA00023002"/>
    </source>
</evidence>
<dbReference type="PROSITE" id="PS51349">
    <property type="entry name" value="FMN_HYDROXY_ACID_DH_2"/>
    <property type="match status" value="1"/>
</dbReference>
<dbReference type="PANTHER" id="PTHR10578">
    <property type="entry name" value="S -2-HYDROXY-ACID OXIDASE-RELATED"/>
    <property type="match status" value="1"/>
</dbReference>
<evidence type="ECO:0000313" key="9">
    <source>
        <dbReference type="EMBL" id="OWT56172.1"/>
    </source>
</evidence>
<keyword evidence="3 7" id="KW-0288">FMN</keyword>
<keyword evidence="2 7" id="KW-0285">Flavoprotein</keyword>
<dbReference type="Gene3D" id="3.20.20.70">
    <property type="entry name" value="Aldolase class I"/>
    <property type="match status" value="1"/>
</dbReference>
<dbReference type="PIRSF" id="PIRSF000138">
    <property type="entry name" value="Al-hdrx_acd_dh"/>
    <property type="match status" value="1"/>
</dbReference>
<protein>
    <submittedName>
        <fullName evidence="9">Alpha-hydroxy-acid oxidizing enzyme</fullName>
    </submittedName>
</protein>
<dbReference type="OrthoDB" id="8717062at2"/>
<evidence type="ECO:0000256" key="1">
    <source>
        <dbReference type="ARBA" id="ARBA00001917"/>
    </source>
</evidence>
<comment type="caution">
    <text evidence="9">The sequence shown here is derived from an EMBL/GenBank/DDBJ whole genome shotgun (WGS) entry which is preliminary data.</text>
</comment>
<evidence type="ECO:0000256" key="7">
    <source>
        <dbReference type="PIRSR" id="PIRSR000138-2"/>
    </source>
</evidence>
<feature type="active site" description="Proton acceptor" evidence="6">
    <location>
        <position position="283"/>
    </location>
</feature>
<dbReference type="InterPro" id="IPR000262">
    <property type="entry name" value="FMN-dep_DH"/>
</dbReference>
<feature type="binding site" evidence="7">
    <location>
        <position position="134"/>
    </location>
    <ligand>
        <name>glyoxylate</name>
        <dbReference type="ChEBI" id="CHEBI:36655"/>
    </ligand>
</feature>
<sequence>MSFDPAFGYNFDDLRTLAKRRLPHGLFEFIDRGTEDDLTIRNNLDAFRRICLIPRPLRDVSQRSLRVSLFGREYPMPVCLAPTGAAGLLWYEGEVATASAAASFGVPYSMSTGSIASIEKVAEKAGGDLWFQLYLWPDPAMSHELLHRARDAGYKALIVTVDTTVTPNREFNYRNGFTVPMRLTRRNMMDAALHPRWAAGVMGRYLLSGGMPRFHNLPQSLQRSMTDTRKSGLMPKNDGLTWDDLKRLRDMWKGPLIVKGILHPEDARSAMAAGVDGIVVSNHGGRVLDNAPASMDMLPLVREAVGPDAVLFLDSGIRRGSDIVKAIALGANAVMIGRAAMWGTAVGGQRGVAHVLAMLRDEISRILAFVGATRMEDLSSAHCWQPGSVAESRMRIAAAP</sequence>
<keyword evidence="10" id="KW-1185">Reference proteome</keyword>
<organism evidence="9 10">
    <name type="scientific">Candidimonas nitroreducens</name>
    <dbReference type="NCBI Taxonomy" id="683354"/>
    <lineage>
        <taxon>Bacteria</taxon>
        <taxon>Pseudomonadati</taxon>
        <taxon>Pseudomonadota</taxon>
        <taxon>Betaproteobacteria</taxon>
        <taxon>Burkholderiales</taxon>
        <taxon>Alcaligenaceae</taxon>
        <taxon>Candidimonas</taxon>
    </lineage>
</organism>
<evidence type="ECO:0000256" key="5">
    <source>
        <dbReference type="ARBA" id="ARBA00024042"/>
    </source>
</evidence>
<gene>
    <name evidence="9" type="ORF">CEY11_19270</name>
</gene>
<dbReference type="AlphaFoldDB" id="A0A225M658"/>
<evidence type="ECO:0000256" key="3">
    <source>
        <dbReference type="ARBA" id="ARBA00022643"/>
    </source>
</evidence>
<comment type="similarity">
    <text evidence="5">Belongs to the FMN-dependent alpha-hydroxy acid dehydrogenase family.</text>
</comment>
<evidence type="ECO:0000256" key="2">
    <source>
        <dbReference type="ARBA" id="ARBA00022630"/>
    </source>
</evidence>
<comment type="cofactor">
    <cofactor evidence="1">
        <name>FMN</name>
        <dbReference type="ChEBI" id="CHEBI:58210"/>
    </cofactor>
</comment>
<dbReference type="InterPro" id="IPR013785">
    <property type="entry name" value="Aldolase_TIM"/>
</dbReference>
<keyword evidence="4" id="KW-0560">Oxidoreductase</keyword>
<feature type="binding site" evidence="7">
    <location>
        <begin position="314"/>
        <end position="318"/>
    </location>
    <ligand>
        <name>FMN</name>
        <dbReference type="ChEBI" id="CHEBI:58210"/>
    </ligand>
</feature>
<feature type="binding site" evidence="7">
    <location>
        <position position="259"/>
    </location>
    <ligand>
        <name>FMN</name>
        <dbReference type="ChEBI" id="CHEBI:58210"/>
    </ligand>
</feature>
<evidence type="ECO:0000313" key="10">
    <source>
        <dbReference type="Proteomes" id="UP000214603"/>
    </source>
</evidence>
<reference evidence="10" key="1">
    <citation type="submission" date="2017-06" db="EMBL/GenBank/DDBJ databases">
        <title>Herbaspirillum phytohormonus sp. nov., isolated from the root nodule of Robinia pseudoacacia in lead-zinc mine.</title>
        <authorList>
            <person name="Fan M."/>
            <person name="Lin Y."/>
        </authorList>
    </citation>
    <scope>NUCLEOTIDE SEQUENCE [LARGE SCALE GENOMIC DNA]</scope>
    <source>
        <strain evidence="10">SC-089</strain>
    </source>
</reference>
<feature type="binding site" evidence="7">
    <location>
        <begin position="337"/>
        <end position="338"/>
    </location>
    <ligand>
        <name>FMN</name>
        <dbReference type="ChEBI" id="CHEBI:58210"/>
    </ligand>
</feature>
<dbReference type="EMBL" id="NJIH01000011">
    <property type="protein sequence ID" value="OWT56172.1"/>
    <property type="molecule type" value="Genomic_DNA"/>
</dbReference>
<dbReference type="InterPro" id="IPR037396">
    <property type="entry name" value="FMN_HAD"/>
</dbReference>
<evidence type="ECO:0000256" key="6">
    <source>
        <dbReference type="PIRSR" id="PIRSR000138-1"/>
    </source>
</evidence>
<dbReference type="Proteomes" id="UP000214603">
    <property type="component" value="Unassembled WGS sequence"/>
</dbReference>
<dbReference type="GO" id="GO:0016614">
    <property type="term" value="F:oxidoreductase activity, acting on CH-OH group of donors"/>
    <property type="evidence" value="ECO:0007669"/>
    <property type="project" value="UniProtKB-ARBA"/>
</dbReference>
<feature type="domain" description="FMN hydroxy acid dehydrogenase" evidence="8">
    <location>
        <begin position="3"/>
        <end position="388"/>
    </location>
</feature>
<feature type="binding site" evidence="7">
    <location>
        <position position="111"/>
    </location>
    <ligand>
        <name>FMN</name>
        <dbReference type="ChEBI" id="CHEBI:58210"/>
    </ligand>
</feature>
<feature type="binding site" evidence="7">
    <location>
        <position position="281"/>
    </location>
    <ligand>
        <name>FMN</name>
        <dbReference type="ChEBI" id="CHEBI:58210"/>
    </ligand>
</feature>
<dbReference type="SUPFAM" id="SSF51395">
    <property type="entry name" value="FMN-linked oxidoreductases"/>
    <property type="match status" value="1"/>
</dbReference>
<dbReference type="GO" id="GO:0010181">
    <property type="term" value="F:FMN binding"/>
    <property type="evidence" value="ECO:0007669"/>
    <property type="project" value="InterPro"/>
</dbReference>
<dbReference type="Pfam" id="PF01070">
    <property type="entry name" value="FMN_dh"/>
    <property type="match status" value="1"/>
</dbReference>
<feature type="binding site" evidence="7">
    <location>
        <position position="286"/>
    </location>
    <ligand>
        <name>glyoxylate</name>
        <dbReference type="ChEBI" id="CHEBI:36655"/>
    </ligand>
</feature>
<dbReference type="FunFam" id="3.20.20.70:FF:000029">
    <property type="entry name" value="L-lactate dehydrogenase"/>
    <property type="match status" value="1"/>
</dbReference>
<proteinExistence type="inferred from homology"/>
<feature type="binding site" evidence="7">
    <location>
        <position position="169"/>
    </location>
    <ligand>
        <name>glyoxylate</name>
        <dbReference type="ChEBI" id="CHEBI:36655"/>
    </ligand>
</feature>
<dbReference type="InterPro" id="IPR012133">
    <property type="entry name" value="Alpha-hydoxy_acid_DH_FMN"/>
</dbReference>
<name>A0A225M658_9BURK</name>
<accession>A0A225M658</accession>
<evidence type="ECO:0000259" key="8">
    <source>
        <dbReference type="PROSITE" id="PS51349"/>
    </source>
</evidence>
<dbReference type="PANTHER" id="PTHR10578:SF107">
    <property type="entry name" value="2-HYDROXYACID OXIDASE 1"/>
    <property type="match status" value="1"/>
</dbReference>
<feature type="binding site" evidence="7">
    <location>
        <position position="132"/>
    </location>
    <ligand>
        <name>glyoxylate</name>
        <dbReference type="ChEBI" id="CHEBI:36655"/>
    </ligand>
</feature>
<feature type="binding site" evidence="7">
    <location>
        <position position="283"/>
    </location>
    <ligand>
        <name>glyoxylate</name>
        <dbReference type="ChEBI" id="CHEBI:36655"/>
    </ligand>
</feature>